<reference evidence="2" key="1">
    <citation type="submission" date="2022-08" db="EMBL/GenBank/DDBJ databases">
        <authorList>
            <person name="Byrne P K."/>
        </authorList>
    </citation>
    <scope>NUCLEOTIDE SEQUENCE</scope>
    <source>
        <strain evidence="2">UCD650</strain>
    </source>
</reference>
<keyword evidence="3" id="KW-1185">Reference proteome</keyword>
<dbReference type="Proteomes" id="UP001152964">
    <property type="component" value="Chromosome 8"/>
</dbReference>
<protein>
    <recommendedName>
        <fullName evidence="4">YOR186W-like protein</fullName>
    </recommendedName>
</protein>
<proteinExistence type="predicted"/>
<evidence type="ECO:0000313" key="3">
    <source>
        <dbReference type="Proteomes" id="UP001152964"/>
    </source>
</evidence>
<dbReference type="EMBL" id="OX291498">
    <property type="protein sequence ID" value="CAI2026574.1"/>
    <property type="molecule type" value="Genomic_DNA"/>
</dbReference>
<accession>A0ABN8VRC0</accession>
<keyword evidence="1" id="KW-0472">Membrane</keyword>
<feature type="transmembrane region" description="Helical" evidence="1">
    <location>
        <begin position="85"/>
        <end position="112"/>
    </location>
</feature>
<sequence>MGLYSQVLDSSRGMLLNNNSNGFSTDGVSRGDVLCGEHHSFDKGLFKTTIRAFSYSIKLGLRGNPEPKETVSIFQSEDSPCEYEYYAVCMAFSWFIFGLFIACLLLSITLLLTARYHGGNNSSSGIESEAPLANINDEEKQQQFSDIAL</sequence>
<gene>
    <name evidence="2" type="primary">U6500H02280</name>
    <name evidence="2" type="ORF">SEUBUCD650_0H02280</name>
</gene>
<evidence type="ECO:0000256" key="1">
    <source>
        <dbReference type="SAM" id="Phobius"/>
    </source>
</evidence>
<keyword evidence="1" id="KW-0812">Transmembrane</keyword>
<organism evidence="2 3">
    <name type="scientific">Saccharomyces eubayanus</name>
    <name type="common">Yeast</name>
    <dbReference type="NCBI Taxonomy" id="1080349"/>
    <lineage>
        <taxon>Eukaryota</taxon>
        <taxon>Fungi</taxon>
        <taxon>Dikarya</taxon>
        <taxon>Ascomycota</taxon>
        <taxon>Saccharomycotina</taxon>
        <taxon>Saccharomycetes</taxon>
        <taxon>Saccharomycetales</taxon>
        <taxon>Saccharomycetaceae</taxon>
        <taxon>Saccharomyces</taxon>
    </lineage>
</organism>
<name>A0ABN8VRC0_SACEU</name>
<evidence type="ECO:0000313" key="2">
    <source>
        <dbReference type="EMBL" id="CAI2026574.1"/>
    </source>
</evidence>
<keyword evidence="1" id="KW-1133">Transmembrane helix</keyword>
<evidence type="ECO:0008006" key="4">
    <source>
        <dbReference type="Google" id="ProtNLM"/>
    </source>
</evidence>